<evidence type="ECO:0000313" key="2">
    <source>
        <dbReference type="Proteomes" id="UP001239111"/>
    </source>
</evidence>
<accession>A0ACC2N0Y5</accession>
<reference evidence="1" key="1">
    <citation type="submission" date="2023-04" db="EMBL/GenBank/DDBJ databases">
        <title>A chromosome-level genome assembly of the parasitoid wasp Eretmocerus hayati.</title>
        <authorList>
            <person name="Zhong Y."/>
            <person name="Liu S."/>
            <person name="Liu Y."/>
        </authorList>
    </citation>
    <scope>NUCLEOTIDE SEQUENCE</scope>
    <source>
        <strain evidence="1">ZJU_SS_LIU_2023</strain>
    </source>
</reference>
<comment type="caution">
    <text evidence="1">The sequence shown here is derived from an EMBL/GenBank/DDBJ whole genome shotgun (WGS) entry which is preliminary data.</text>
</comment>
<name>A0ACC2N0Y5_9HYME</name>
<evidence type="ECO:0000313" key="1">
    <source>
        <dbReference type="EMBL" id="KAJ8664671.1"/>
    </source>
</evidence>
<keyword evidence="2" id="KW-1185">Reference proteome</keyword>
<gene>
    <name evidence="1" type="ORF">QAD02_006333</name>
</gene>
<proteinExistence type="predicted"/>
<dbReference type="Proteomes" id="UP001239111">
    <property type="component" value="Chromosome 4"/>
</dbReference>
<protein>
    <submittedName>
        <fullName evidence="1">Uncharacterized protein</fullName>
    </submittedName>
</protein>
<organism evidence="1 2">
    <name type="scientific">Eretmocerus hayati</name>
    <dbReference type="NCBI Taxonomy" id="131215"/>
    <lineage>
        <taxon>Eukaryota</taxon>
        <taxon>Metazoa</taxon>
        <taxon>Ecdysozoa</taxon>
        <taxon>Arthropoda</taxon>
        <taxon>Hexapoda</taxon>
        <taxon>Insecta</taxon>
        <taxon>Pterygota</taxon>
        <taxon>Neoptera</taxon>
        <taxon>Endopterygota</taxon>
        <taxon>Hymenoptera</taxon>
        <taxon>Apocrita</taxon>
        <taxon>Proctotrupomorpha</taxon>
        <taxon>Chalcidoidea</taxon>
        <taxon>Aphelinidae</taxon>
        <taxon>Aphelininae</taxon>
        <taxon>Eretmocerus</taxon>
    </lineage>
</organism>
<sequence>MNVSYYQIPTLQRISQQNLKGIEDGAAIAVVIFGELIDISNPYSVKRVKVEIYTEQRLIVETLLRHGADINCRNNEDESVLHIISNQQVGGGCTERKDLAELFLENGAYIDARDEKGSTPLHIAVGNTMEKIWTSSLIQLFLDYSADINATCLKQWTPLHTAVSKFSYKKSQQKEIFSLLLDYPGIDINVQNDAGDTPLHFAARILANNLYDYYDPDPTNILIQKCFRTEKLLLAGADVSLLNSDGHLPMHPLFKWLKETPRTNRFYVDLFTFVITHMKKLIKINSTISDKVVDKVISLSQLDLEKSIAIDIAIDEELNKLKSKMIDKYTSLFEILMKSASGVSKHLKNDEFWQLMTSSPDLRIDFPIYHDILSQKFKKGLARSLVLEPAKEALGTVLRVSLPHVCTEHILEYLSNETLENLVRSLSPKKSCKRSREHSLPFDEPQPKTPRFE</sequence>
<dbReference type="EMBL" id="CM056744">
    <property type="protein sequence ID" value="KAJ8664671.1"/>
    <property type="molecule type" value="Genomic_DNA"/>
</dbReference>